<gene>
    <name evidence="1" type="ORF">L195_g044641</name>
</gene>
<feature type="non-terminal residue" evidence="1">
    <location>
        <position position="1"/>
    </location>
</feature>
<sequence>DLVHANFTMYFAAGFWSEPPFAAMFEKRRVCYFNTEVIVMYGGGKKGAQRR</sequence>
<protein>
    <submittedName>
        <fullName evidence="1">Putative galacturonosyltransferase 7-like protein</fullName>
    </submittedName>
</protein>
<keyword evidence="1" id="KW-0808">Transferase</keyword>
<evidence type="ECO:0000313" key="1">
    <source>
        <dbReference type="EMBL" id="PNX88535.1"/>
    </source>
</evidence>
<name>A0A2K3MCM4_TRIPR</name>
<proteinExistence type="predicted"/>
<comment type="caution">
    <text evidence="1">The sequence shown here is derived from an EMBL/GenBank/DDBJ whole genome shotgun (WGS) entry which is preliminary data.</text>
</comment>
<dbReference type="EMBL" id="ASHM01056952">
    <property type="protein sequence ID" value="PNX88535.1"/>
    <property type="molecule type" value="Genomic_DNA"/>
</dbReference>
<dbReference type="GO" id="GO:0016740">
    <property type="term" value="F:transferase activity"/>
    <property type="evidence" value="ECO:0007669"/>
    <property type="project" value="UniProtKB-KW"/>
</dbReference>
<organism evidence="1 2">
    <name type="scientific">Trifolium pratense</name>
    <name type="common">Red clover</name>
    <dbReference type="NCBI Taxonomy" id="57577"/>
    <lineage>
        <taxon>Eukaryota</taxon>
        <taxon>Viridiplantae</taxon>
        <taxon>Streptophyta</taxon>
        <taxon>Embryophyta</taxon>
        <taxon>Tracheophyta</taxon>
        <taxon>Spermatophyta</taxon>
        <taxon>Magnoliopsida</taxon>
        <taxon>eudicotyledons</taxon>
        <taxon>Gunneridae</taxon>
        <taxon>Pentapetalae</taxon>
        <taxon>rosids</taxon>
        <taxon>fabids</taxon>
        <taxon>Fabales</taxon>
        <taxon>Fabaceae</taxon>
        <taxon>Papilionoideae</taxon>
        <taxon>50 kb inversion clade</taxon>
        <taxon>NPAAA clade</taxon>
        <taxon>Hologalegina</taxon>
        <taxon>IRL clade</taxon>
        <taxon>Trifolieae</taxon>
        <taxon>Trifolium</taxon>
    </lineage>
</organism>
<reference evidence="1 2" key="2">
    <citation type="journal article" date="2017" name="Front. Plant Sci.">
        <title>Gene Classification and Mining of Molecular Markers Useful in Red Clover (Trifolium pratense) Breeding.</title>
        <authorList>
            <person name="Istvanek J."/>
            <person name="Dluhosova J."/>
            <person name="Dluhos P."/>
            <person name="Patkova L."/>
            <person name="Nedelnik J."/>
            <person name="Repkova J."/>
        </authorList>
    </citation>
    <scope>NUCLEOTIDE SEQUENCE [LARGE SCALE GENOMIC DNA]</scope>
    <source>
        <strain evidence="2">cv. Tatra</strain>
        <tissue evidence="1">Young leaves</tissue>
    </source>
</reference>
<dbReference type="STRING" id="57577.A0A2K3MCM4"/>
<evidence type="ECO:0000313" key="2">
    <source>
        <dbReference type="Proteomes" id="UP000236291"/>
    </source>
</evidence>
<dbReference type="AlphaFoldDB" id="A0A2K3MCM4"/>
<dbReference type="Proteomes" id="UP000236291">
    <property type="component" value="Unassembled WGS sequence"/>
</dbReference>
<reference evidence="1 2" key="1">
    <citation type="journal article" date="2014" name="Am. J. Bot.">
        <title>Genome assembly and annotation for red clover (Trifolium pratense; Fabaceae).</title>
        <authorList>
            <person name="Istvanek J."/>
            <person name="Jaros M."/>
            <person name="Krenek A."/>
            <person name="Repkova J."/>
        </authorList>
    </citation>
    <scope>NUCLEOTIDE SEQUENCE [LARGE SCALE GENOMIC DNA]</scope>
    <source>
        <strain evidence="2">cv. Tatra</strain>
        <tissue evidence="1">Young leaves</tissue>
    </source>
</reference>
<accession>A0A2K3MCM4</accession>